<dbReference type="EMBL" id="JAJFAZ020000007">
    <property type="protein sequence ID" value="KAI5320263.1"/>
    <property type="molecule type" value="Genomic_DNA"/>
</dbReference>
<sequence length="320" mass="38219">MEVDHDPIDTDYIDYIKIQWRKNNLKYKVMGSRISFYNFKVDYVSGKQHYDGELFFKENKQGGMPVTFMNMDGKAGTKLSVEEIFRLNIKLTDKRILRPWMELIEAIAYIHDCGLFHGSLKVSGNYVVVGEQVKLCNIGGRLKSLRVHDQHSRKIQDFKDLRDILKKLRTMGHSKWPERDSFLKCFDDLAKLFGYGKYVEKLKKHPFLLTPSERVKHIVGIYYDDKFSVENELNHNDNFNMFRGWPKDRHKFEPFLRKILETGKGKQYSDQPAELLRFLRNTYQHYRQYSDEKEGINIEDVDTIFRTRWVYFFDRIHLIS</sequence>
<dbReference type="SUPFAM" id="SSF56112">
    <property type="entry name" value="Protein kinase-like (PK-like)"/>
    <property type="match status" value="1"/>
</dbReference>
<gene>
    <name evidence="1" type="ORF">L3X38_039971</name>
</gene>
<dbReference type="Gene3D" id="1.20.1440.180">
    <property type="entry name" value="KEN domain"/>
    <property type="match status" value="1"/>
</dbReference>
<dbReference type="AlphaFoldDB" id="A0AAD4V981"/>
<protein>
    <recommendedName>
        <fullName evidence="3">KEN domain-containing protein</fullName>
    </recommendedName>
</protein>
<keyword evidence="2" id="KW-1185">Reference proteome</keyword>
<evidence type="ECO:0000313" key="1">
    <source>
        <dbReference type="EMBL" id="KAI5320263.1"/>
    </source>
</evidence>
<proteinExistence type="predicted"/>
<accession>A0AAD4V981</accession>
<dbReference type="InterPro" id="IPR038357">
    <property type="entry name" value="KEN_sf"/>
</dbReference>
<dbReference type="Proteomes" id="UP001054821">
    <property type="component" value="Chromosome 7"/>
</dbReference>
<evidence type="ECO:0000313" key="2">
    <source>
        <dbReference type="Proteomes" id="UP001054821"/>
    </source>
</evidence>
<reference evidence="1 2" key="1">
    <citation type="journal article" date="2022" name="G3 (Bethesda)">
        <title>Whole-genome sequence and methylome profiling of the almond [Prunus dulcis (Mill.) D.A. Webb] cultivar 'Nonpareil'.</title>
        <authorList>
            <person name="D'Amico-Willman K.M."/>
            <person name="Ouma W.Z."/>
            <person name="Meulia T."/>
            <person name="Sideli G.M."/>
            <person name="Gradziel T.M."/>
            <person name="Fresnedo-Ramirez J."/>
        </authorList>
    </citation>
    <scope>NUCLEOTIDE SEQUENCE [LARGE SCALE GENOMIC DNA]</scope>
    <source>
        <strain evidence="1">Clone GOH B32 T37-40</strain>
    </source>
</reference>
<dbReference type="InterPro" id="IPR011009">
    <property type="entry name" value="Kinase-like_dom_sf"/>
</dbReference>
<name>A0AAD4V981_PRUDU</name>
<comment type="caution">
    <text evidence="1">The sequence shown here is derived from an EMBL/GenBank/DDBJ whole genome shotgun (WGS) entry which is preliminary data.</text>
</comment>
<evidence type="ECO:0008006" key="3">
    <source>
        <dbReference type="Google" id="ProtNLM"/>
    </source>
</evidence>
<organism evidence="1 2">
    <name type="scientific">Prunus dulcis</name>
    <name type="common">Almond</name>
    <name type="synonym">Amygdalus dulcis</name>
    <dbReference type="NCBI Taxonomy" id="3755"/>
    <lineage>
        <taxon>Eukaryota</taxon>
        <taxon>Viridiplantae</taxon>
        <taxon>Streptophyta</taxon>
        <taxon>Embryophyta</taxon>
        <taxon>Tracheophyta</taxon>
        <taxon>Spermatophyta</taxon>
        <taxon>Magnoliopsida</taxon>
        <taxon>eudicotyledons</taxon>
        <taxon>Gunneridae</taxon>
        <taxon>Pentapetalae</taxon>
        <taxon>rosids</taxon>
        <taxon>fabids</taxon>
        <taxon>Rosales</taxon>
        <taxon>Rosaceae</taxon>
        <taxon>Amygdaloideae</taxon>
        <taxon>Amygdaleae</taxon>
        <taxon>Prunus</taxon>
    </lineage>
</organism>